<dbReference type="EMBL" id="JAPEVA010000184">
    <property type="protein sequence ID" value="KAJ4394995.1"/>
    <property type="molecule type" value="Genomic_DNA"/>
</dbReference>
<sequence>MVVFDDDTNGYRSLVLPMALEDELLRRAVGVVAAQHLSRQRPELQRAAEAGRAAVISRLRDDSLQQSADKVFNKFTWATLIVLLVGETVTGSADYRFFVQMLLSLSKSDPGRDADPFVSNFLQAQTQ</sequence>
<feature type="non-terminal residue" evidence="1">
    <location>
        <position position="127"/>
    </location>
</feature>
<evidence type="ECO:0000313" key="1">
    <source>
        <dbReference type="EMBL" id="KAJ4394995.1"/>
    </source>
</evidence>
<keyword evidence="2" id="KW-1185">Reference proteome</keyword>
<proteinExistence type="predicted"/>
<accession>A0A9W8YZV7</accession>
<dbReference type="AlphaFoldDB" id="A0A9W8YZV7"/>
<gene>
    <name evidence="1" type="ORF">N0V91_011142</name>
</gene>
<dbReference type="InterPro" id="IPR021858">
    <property type="entry name" value="Fun_TF"/>
</dbReference>
<evidence type="ECO:0000313" key="2">
    <source>
        <dbReference type="Proteomes" id="UP001140510"/>
    </source>
</evidence>
<dbReference type="Pfam" id="PF11951">
    <property type="entry name" value="Fungal_trans_2"/>
    <property type="match status" value="1"/>
</dbReference>
<dbReference type="OrthoDB" id="5386330at2759"/>
<comment type="caution">
    <text evidence="1">The sequence shown here is derived from an EMBL/GenBank/DDBJ whole genome shotgun (WGS) entry which is preliminary data.</text>
</comment>
<dbReference type="Proteomes" id="UP001140510">
    <property type="component" value="Unassembled WGS sequence"/>
</dbReference>
<name>A0A9W8YZV7_9PLEO</name>
<protein>
    <submittedName>
        <fullName evidence="1">Uncharacterized protein</fullName>
    </submittedName>
</protein>
<organism evidence="1 2">
    <name type="scientific">Didymella pomorum</name>
    <dbReference type="NCBI Taxonomy" id="749634"/>
    <lineage>
        <taxon>Eukaryota</taxon>
        <taxon>Fungi</taxon>
        <taxon>Dikarya</taxon>
        <taxon>Ascomycota</taxon>
        <taxon>Pezizomycotina</taxon>
        <taxon>Dothideomycetes</taxon>
        <taxon>Pleosporomycetidae</taxon>
        <taxon>Pleosporales</taxon>
        <taxon>Pleosporineae</taxon>
        <taxon>Didymellaceae</taxon>
        <taxon>Didymella</taxon>
    </lineage>
</organism>
<reference evidence="1" key="1">
    <citation type="submission" date="2022-10" db="EMBL/GenBank/DDBJ databases">
        <title>Tapping the CABI collections for fungal endophytes: first genome assemblies for Collariella, Neodidymelliopsis, Ascochyta clinopodiicola, Didymella pomorum, Didymosphaeria variabile, Neocosmospora piperis and Neocucurbitaria cava.</title>
        <authorList>
            <person name="Hill R."/>
        </authorList>
    </citation>
    <scope>NUCLEOTIDE SEQUENCE</scope>
    <source>
        <strain evidence="1">IMI 355091</strain>
    </source>
</reference>